<comment type="catalytic activity">
    <reaction evidence="11">
        <text>[GlcNAc-(1-&gt;4)-Mur2Ac(oyl-L-Ala-gamma-D-Glu-L-Lys-D-Ala-D-Ala)](n)-di-trans,octa-cis-undecaprenyl diphosphate + beta-D-GlcNAc-(1-&gt;4)-Mur2Ac(oyl-L-Ala-gamma-D-Glu-L-Lys-D-Ala-D-Ala)-di-trans,octa-cis-undecaprenyl diphosphate = [GlcNAc-(1-&gt;4)-Mur2Ac(oyl-L-Ala-gamma-D-Glu-L-Lys-D-Ala-D-Ala)](n+1)-di-trans,octa-cis-undecaprenyl diphosphate + di-trans,octa-cis-undecaprenyl diphosphate + H(+)</text>
        <dbReference type="Rhea" id="RHEA:23708"/>
        <dbReference type="Rhea" id="RHEA-COMP:9602"/>
        <dbReference type="Rhea" id="RHEA-COMP:9603"/>
        <dbReference type="ChEBI" id="CHEBI:15378"/>
        <dbReference type="ChEBI" id="CHEBI:58405"/>
        <dbReference type="ChEBI" id="CHEBI:60033"/>
        <dbReference type="ChEBI" id="CHEBI:78435"/>
        <dbReference type="EC" id="2.4.99.28"/>
    </reaction>
</comment>
<keyword evidence="3 11" id="KW-0328">Glycosyltransferase</keyword>
<keyword evidence="6 11" id="KW-0133">Cell shape</keyword>
<keyword evidence="10 11" id="KW-0961">Cell wall biogenesis/degradation</keyword>
<dbReference type="SUPFAM" id="SSF53955">
    <property type="entry name" value="Lysozyme-like"/>
    <property type="match status" value="1"/>
</dbReference>
<sequence>MAKKATSKPSLGKRIWRFTKRILLVMFVSSLLYLIICRWVMPPITITQITNGFSYGLKRDYVSWDKISYNVKLAAIASEDQTFPDHNGFDLDAIEKSFKPRKGKKKKLALGAAASTITQQTAKNVFLFGGGGVLKYVRKVPEAYFTLLIELIWGKKRILEVYLNTIEMGPGIFGIEAAAQQYFGKSAQQLSRQEAAMIIACLPNPKRFSVKPTSVRVAWRYPQILREMHNIEDDVDIQAIIK</sequence>
<evidence type="ECO:0000256" key="6">
    <source>
        <dbReference type="ARBA" id="ARBA00022960"/>
    </source>
</evidence>
<gene>
    <name evidence="11 13" type="primary">mtgA</name>
    <name evidence="13" type="ORF">ACFOW1_14050</name>
</gene>
<proteinExistence type="inferred from homology"/>
<name>A0ABV8PY56_9BACT</name>
<dbReference type="Pfam" id="PF00912">
    <property type="entry name" value="Transgly"/>
    <property type="match status" value="1"/>
</dbReference>
<evidence type="ECO:0000256" key="10">
    <source>
        <dbReference type="ARBA" id="ARBA00023316"/>
    </source>
</evidence>
<evidence type="ECO:0000256" key="7">
    <source>
        <dbReference type="ARBA" id="ARBA00022984"/>
    </source>
</evidence>
<evidence type="ECO:0000256" key="8">
    <source>
        <dbReference type="ARBA" id="ARBA00022989"/>
    </source>
</evidence>
<evidence type="ECO:0000313" key="14">
    <source>
        <dbReference type="Proteomes" id="UP001595906"/>
    </source>
</evidence>
<keyword evidence="2" id="KW-0997">Cell inner membrane</keyword>
<feature type="domain" description="Glycosyl transferase family 51" evidence="12">
    <location>
        <begin position="55"/>
        <end position="228"/>
    </location>
</feature>
<reference evidence="14" key="1">
    <citation type="journal article" date="2019" name="Int. J. Syst. Evol. Microbiol.">
        <title>The Global Catalogue of Microorganisms (GCM) 10K type strain sequencing project: providing services to taxonomists for standard genome sequencing and annotation.</title>
        <authorList>
            <consortium name="The Broad Institute Genomics Platform"/>
            <consortium name="The Broad Institute Genome Sequencing Center for Infectious Disease"/>
            <person name="Wu L."/>
            <person name="Ma J."/>
        </authorList>
    </citation>
    <scope>NUCLEOTIDE SEQUENCE [LARGE SCALE GENOMIC DNA]</scope>
    <source>
        <strain evidence="14">CECT 8010</strain>
    </source>
</reference>
<organism evidence="13 14">
    <name type="scientific">Parasediminibacterium paludis</name>
    <dbReference type="NCBI Taxonomy" id="908966"/>
    <lineage>
        <taxon>Bacteria</taxon>
        <taxon>Pseudomonadati</taxon>
        <taxon>Bacteroidota</taxon>
        <taxon>Chitinophagia</taxon>
        <taxon>Chitinophagales</taxon>
        <taxon>Chitinophagaceae</taxon>
        <taxon>Parasediminibacterium</taxon>
    </lineage>
</organism>
<keyword evidence="8 11" id="KW-1133">Transmembrane helix</keyword>
<evidence type="ECO:0000256" key="1">
    <source>
        <dbReference type="ARBA" id="ARBA00022475"/>
    </source>
</evidence>
<dbReference type="PANTHER" id="PTHR30400:SF0">
    <property type="entry name" value="BIOSYNTHETIC PEPTIDOGLYCAN TRANSGLYCOSYLASE"/>
    <property type="match status" value="1"/>
</dbReference>
<protein>
    <recommendedName>
        <fullName evidence="11">Biosynthetic peptidoglycan transglycosylase</fullName>
        <ecNumber evidence="11">2.4.99.28</ecNumber>
    </recommendedName>
    <alternativeName>
        <fullName evidence="11">Glycan polymerase</fullName>
    </alternativeName>
    <alternativeName>
        <fullName evidence="11">Peptidoglycan glycosyltransferase MtgA</fullName>
        <shortName evidence="11">PGT</shortName>
    </alternativeName>
</protein>
<keyword evidence="1 11" id="KW-1003">Cell membrane</keyword>
<dbReference type="InterPro" id="IPR023346">
    <property type="entry name" value="Lysozyme-like_dom_sf"/>
</dbReference>
<comment type="function">
    <text evidence="11">Peptidoglycan polymerase that catalyzes glycan chain elongation from lipid-linked precursors.</text>
</comment>
<dbReference type="HAMAP" id="MF_00766">
    <property type="entry name" value="PGT_MtgA"/>
    <property type="match status" value="1"/>
</dbReference>
<accession>A0ABV8PY56</accession>
<comment type="subcellular location">
    <subcellularLocation>
        <location evidence="11">Cell membrane</location>
        <topology evidence="11">Single-pass membrane protein</topology>
    </subcellularLocation>
</comment>
<keyword evidence="5 11" id="KW-0812">Transmembrane</keyword>
<dbReference type="NCBIfam" id="TIGR02070">
    <property type="entry name" value="mono_pep_trsgly"/>
    <property type="match status" value="1"/>
</dbReference>
<evidence type="ECO:0000259" key="12">
    <source>
        <dbReference type="Pfam" id="PF00912"/>
    </source>
</evidence>
<keyword evidence="9 11" id="KW-0472">Membrane</keyword>
<dbReference type="Gene3D" id="1.10.3810.10">
    <property type="entry name" value="Biosynthetic peptidoglycan transglycosylase-like"/>
    <property type="match status" value="1"/>
</dbReference>
<dbReference type="InterPro" id="IPR011812">
    <property type="entry name" value="Pep_trsgly"/>
</dbReference>
<dbReference type="PANTHER" id="PTHR30400">
    <property type="entry name" value="MONOFUNCTIONAL BIOSYNTHETIC PEPTIDOGLYCAN TRANSGLYCOSYLASE"/>
    <property type="match status" value="1"/>
</dbReference>
<evidence type="ECO:0000256" key="2">
    <source>
        <dbReference type="ARBA" id="ARBA00022519"/>
    </source>
</evidence>
<comment type="caution">
    <text evidence="13">The sequence shown here is derived from an EMBL/GenBank/DDBJ whole genome shotgun (WGS) entry which is preliminary data.</text>
</comment>
<keyword evidence="7 11" id="KW-0573">Peptidoglycan synthesis</keyword>
<evidence type="ECO:0000256" key="9">
    <source>
        <dbReference type="ARBA" id="ARBA00023136"/>
    </source>
</evidence>
<dbReference type="InterPro" id="IPR001264">
    <property type="entry name" value="Glyco_trans_51"/>
</dbReference>
<evidence type="ECO:0000256" key="5">
    <source>
        <dbReference type="ARBA" id="ARBA00022692"/>
    </source>
</evidence>
<evidence type="ECO:0000256" key="11">
    <source>
        <dbReference type="HAMAP-Rule" id="MF_00766"/>
    </source>
</evidence>
<keyword evidence="4 11" id="KW-0808">Transferase</keyword>
<comment type="pathway">
    <text evidence="11">Cell wall biogenesis; peptidoglycan biosynthesis.</text>
</comment>
<dbReference type="RefSeq" id="WP_379015111.1">
    <property type="nucleotide sequence ID" value="NZ_JBHSDC010000029.1"/>
</dbReference>
<evidence type="ECO:0000256" key="3">
    <source>
        <dbReference type="ARBA" id="ARBA00022676"/>
    </source>
</evidence>
<keyword evidence="14" id="KW-1185">Reference proteome</keyword>
<dbReference type="EC" id="2.4.99.28" evidence="11"/>
<feature type="transmembrane region" description="Helical" evidence="11">
    <location>
        <begin position="21"/>
        <end position="41"/>
    </location>
</feature>
<evidence type="ECO:0000256" key="4">
    <source>
        <dbReference type="ARBA" id="ARBA00022679"/>
    </source>
</evidence>
<evidence type="ECO:0000313" key="13">
    <source>
        <dbReference type="EMBL" id="MFC4233019.1"/>
    </source>
</evidence>
<dbReference type="Proteomes" id="UP001595906">
    <property type="component" value="Unassembled WGS sequence"/>
</dbReference>
<dbReference type="EMBL" id="JBHSDC010000029">
    <property type="protein sequence ID" value="MFC4233019.1"/>
    <property type="molecule type" value="Genomic_DNA"/>
</dbReference>
<dbReference type="InterPro" id="IPR036950">
    <property type="entry name" value="PBP_transglycosylase"/>
</dbReference>
<comment type="similarity">
    <text evidence="11">Belongs to the glycosyltransferase 51 family.</text>
</comment>